<dbReference type="OrthoDB" id="5989553at2759"/>
<dbReference type="GO" id="GO:0003824">
    <property type="term" value="F:catalytic activity"/>
    <property type="evidence" value="ECO:0007669"/>
    <property type="project" value="InterPro"/>
</dbReference>
<dbReference type="InterPro" id="IPR000477">
    <property type="entry name" value="RT_dom"/>
</dbReference>
<evidence type="ECO:0000313" key="2">
    <source>
        <dbReference type="Proteomes" id="UP001152795"/>
    </source>
</evidence>
<gene>
    <name evidence="1" type="ORF">PACLA_8A030620</name>
</gene>
<dbReference type="PANTHER" id="PTHR47510:SF3">
    <property type="entry name" value="ENDO_EXONUCLEASE_PHOSPHATASE DOMAIN-CONTAINING PROTEIN"/>
    <property type="match status" value="1"/>
</dbReference>
<dbReference type="InterPro" id="IPR036691">
    <property type="entry name" value="Endo/exonu/phosph_ase_sf"/>
</dbReference>
<keyword evidence="2" id="KW-1185">Reference proteome</keyword>
<comment type="caution">
    <text evidence="1">The sequence shown here is derived from an EMBL/GenBank/DDBJ whole genome shotgun (WGS) entry which is preliminary data.</text>
</comment>
<dbReference type="InterPro" id="IPR043502">
    <property type="entry name" value="DNA/RNA_pol_sf"/>
</dbReference>
<dbReference type="Pfam" id="PF00078">
    <property type="entry name" value="RVT_1"/>
    <property type="match status" value="1"/>
</dbReference>
<dbReference type="PROSITE" id="PS50878">
    <property type="entry name" value="RT_POL"/>
    <property type="match status" value="1"/>
</dbReference>
<dbReference type="Pfam" id="PF14529">
    <property type="entry name" value="Exo_endo_phos_2"/>
    <property type="match status" value="1"/>
</dbReference>
<dbReference type="AlphaFoldDB" id="A0A6S7HRS8"/>
<dbReference type="PANTHER" id="PTHR47510">
    <property type="entry name" value="REVERSE TRANSCRIPTASE DOMAIN-CONTAINING PROTEIN"/>
    <property type="match status" value="1"/>
</dbReference>
<dbReference type="SUPFAM" id="SSF56219">
    <property type="entry name" value="DNase I-like"/>
    <property type="match status" value="1"/>
</dbReference>
<dbReference type="Proteomes" id="UP001152795">
    <property type="component" value="Unassembled WGS sequence"/>
</dbReference>
<name>A0A6S7HRS8_PARCT</name>
<reference evidence="1" key="1">
    <citation type="submission" date="2020-04" db="EMBL/GenBank/DDBJ databases">
        <authorList>
            <person name="Alioto T."/>
            <person name="Alioto T."/>
            <person name="Gomez Garrido J."/>
        </authorList>
    </citation>
    <scope>NUCLEOTIDE SEQUENCE</scope>
    <source>
        <strain evidence="1">A484AB</strain>
    </source>
</reference>
<accession>A0A6S7HRS8</accession>
<proteinExistence type="predicted"/>
<dbReference type="CDD" id="cd01650">
    <property type="entry name" value="RT_nLTR_like"/>
    <property type="match status" value="1"/>
</dbReference>
<dbReference type="SUPFAM" id="SSF56672">
    <property type="entry name" value="DNA/RNA polymerases"/>
    <property type="match status" value="1"/>
</dbReference>
<organism evidence="1 2">
    <name type="scientific">Paramuricea clavata</name>
    <name type="common">Red gorgonian</name>
    <name type="synonym">Violescent sea-whip</name>
    <dbReference type="NCBI Taxonomy" id="317549"/>
    <lineage>
        <taxon>Eukaryota</taxon>
        <taxon>Metazoa</taxon>
        <taxon>Cnidaria</taxon>
        <taxon>Anthozoa</taxon>
        <taxon>Octocorallia</taxon>
        <taxon>Malacalcyonacea</taxon>
        <taxon>Plexauridae</taxon>
        <taxon>Paramuricea</taxon>
    </lineage>
</organism>
<sequence length="644" mass="72675">MLAKLPYQNTALLDSELEIPGYKLFRRDRGSTGGGIAVYVKSEIVAIRRDDLEDSCVEGLWLEILLPKSPAFLVGTFYRPPNASKYYDKDFMVKLDNSLDGVTSEGKERLILGDFNCDFLAKRASIPECKQLKALFKSLHIKQLIKEATRITPESSTLLDLIATNNSQNISTSGVISSSLSDHEMVYCIRKLNWKRAPAQIKTFRNYVNYDANNFCNDLNDVNLTPENIPDEDLCDQPVNDLWNTFKPAFVSVAEIHTPVIQKRVRGIDNCPWLNSNIKSTIKQRDYLLRKARRTASDEDWANYRTLRNRVTNMIKKAKGAYNRQLLEDNKDNDKAFWRTVKKIIPGESKEVSSNIKVGENITSDKLTIATAFNKYFVGTVARLFESAERSITDLGGMIVARTFDPSRVQRSTFQFKEIPVSFTLKQLRGLKTGKAVGLDNIPPRLLKDSARIVATPLTTIINASLRQGIIPDDWKSARVIPLFKKGKVEDLDSYRPISVLPIASKLLERAVHTQLGEYLKEHNILSPYQCGFRKAHSTEFAALSLADTIRRNIEQGQLTGALFIDFRKAFDSIDHSVLLNKLSALGIVDHELVWFEDYLHIRNQIVGYQGVYSEAEYLTSGVPQGSILGPLLFVLCCSNTTET</sequence>
<protein>
    <submittedName>
        <fullName evidence="1">Uncharacterized protein</fullName>
    </submittedName>
</protein>
<dbReference type="Gene3D" id="3.60.10.10">
    <property type="entry name" value="Endonuclease/exonuclease/phosphatase"/>
    <property type="match status" value="1"/>
</dbReference>
<dbReference type="InterPro" id="IPR005135">
    <property type="entry name" value="Endo/exonuclease/phosphatase"/>
</dbReference>
<evidence type="ECO:0000313" key="1">
    <source>
        <dbReference type="EMBL" id="CAB4007179.1"/>
    </source>
</evidence>
<dbReference type="EMBL" id="CACRXK020005720">
    <property type="protein sequence ID" value="CAB4007179.1"/>
    <property type="molecule type" value="Genomic_DNA"/>
</dbReference>